<sequence>MSMVGSFGIFGLLDDAAISFELLRFGVEILDSNKDLREFGMVAESFPGGDSFRLSQPSCTGSPSAKCPARCTGLDRRSEPSSVTETWRPGTADASGQLAT</sequence>
<organism evidence="2">
    <name type="scientific">Culex pipiens</name>
    <name type="common">House mosquito</name>
    <dbReference type="NCBI Taxonomy" id="7175"/>
    <lineage>
        <taxon>Eukaryota</taxon>
        <taxon>Metazoa</taxon>
        <taxon>Ecdysozoa</taxon>
        <taxon>Arthropoda</taxon>
        <taxon>Hexapoda</taxon>
        <taxon>Insecta</taxon>
        <taxon>Pterygota</taxon>
        <taxon>Neoptera</taxon>
        <taxon>Endopterygota</taxon>
        <taxon>Diptera</taxon>
        <taxon>Nematocera</taxon>
        <taxon>Culicoidea</taxon>
        <taxon>Culicidae</taxon>
        <taxon>Culicinae</taxon>
        <taxon>Culicini</taxon>
        <taxon>Culex</taxon>
        <taxon>Culex</taxon>
    </lineage>
</organism>
<dbReference type="AlphaFoldDB" id="A0A8D8ALF2"/>
<dbReference type="EMBL" id="HBUE01037466">
    <property type="protein sequence ID" value="CAG6459398.1"/>
    <property type="molecule type" value="Transcribed_RNA"/>
</dbReference>
<evidence type="ECO:0000256" key="1">
    <source>
        <dbReference type="SAM" id="MobiDB-lite"/>
    </source>
</evidence>
<evidence type="ECO:0000313" key="2">
    <source>
        <dbReference type="EMBL" id="CAG6459398.1"/>
    </source>
</evidence>
<proteinExistence type="predicted"/>
<accession>A0A8D8ALF2</accession>
<reference evidence="2" key="1">
    <citation type="submission" date="2021-05" db="EMBL/GenBank/DDBJ databases">
        <authorList>
            <person name="Alioto T."/>
            <person name="Alioto T."/>
            <person name="Gomez Garrido J."/>
        </authorList>
    </citation>
    <scope>NUCLEOTIDE SEQUENCE</scope>
</reference>
<dbReference type="EMBL" id="HBUE01037464">
    <property type="protein sequence ID" value="CAG6459394.1"/>
    <property type="molecule type" value="Transcribed_RNA"/>
</dbReference>
<feature type="region of interest" description="Disordered" evidence="1">
    <location>
        <begin position="65"/>
        <end position="100"/>
    </location>
</feature>
<name>A0A8D8ALF2_CULPI</name>
<protein>
    <submittedName>
        <fullName evidence="2">(northern house mosquito) hypothetical protein</fullName>
    </submittedName>
</protein>